<evidence type="ECO:0000313" key="15">
    <source>
        <dbReference type="Proteomes" id="UP000480164"/>
    </source>
</evidence>
<dbReference type="InterPro" id="IPR037143">
    <property type="entry name" value="4-PPantetheinyl_Trfase_dom_sf"/>
</dbReference>
<dbReference type="SUPFAM" id="SSF56214">
    <property type="entry name" value="4'-phosphopantetheinyl transferase"/>
    <property type="match status" value="1"/>
</dbReference>
<evidence type="ECO:0000256" key="8">
    <source>
        <dbReference type="ARBA" id="ARBA00029894"/>
    </source>
</evidence>
<dbReference type="Proteomes" id="UP000480164">
    <property type="component" value="Unassembled WGS sequence"/>
</dbReference>
<evidence type="ECO:0000313" key="14">
    <source>
        <dbReference type="EMBL" id="MTD26514.1"/>
    </source>
</evidence>
<comment type="function">
    <text evidence="1">Involved in the biosynthesis of the siderophore enterobactin (enterochelin), which is a macrocyclic trimeric lactone of N-(2,3-dihydroxybenzoyl)-serine. The serine trilactone serves as a scaffolding for the three catechol functionalities that provide hexadentate coordination for the tightly ligated iron(2+) atoms. Plays an essential role in the assembly of the enterobactin by catalyzing the transfer of the 4'-phosphopantetheine (Ppant) moiety from coenzyme A to the apo-domains of both EntB (ArCP domain) and EntF (PCP domain) to yield their holo-forms which make them competent for the activation of 2,3-dihydroxybenzoate (DHB) and L-serine, respectively.</text>
</comment>
<comment type="catalytic activity">
    <reaction evidence="11">
        <text>apo-[peptidyl-carrier protein] + CoA = holo-[peptidyl-carrier protein] + adenosine 3',5'-bisphosphate + H(+)</text>
        <dbReference type="Rhea" id="RHEA:46228"/>
        <dbReference type="Rhea" id="RHEA-COMP:11479"/>
        <dbReference type="Rhea" id="RHEA-COMP:11480"/>
        <dbReference type="ChEBI" id="CHEBI:15378"/>
        <dbReference type="ChEBI" id="CHEBI:29999"/>
        <dbReference type="ChEBI" id="CHEBI:57287"/>
        <dbReference type="ChEBI" id="CHEBI:58343"/>
        <dbReference type="ChEBI" id="CHEBI:64479"/>
    </reaction>
</comment>
<dbReference type="EMBL" id="WLZX01000001">
    <property type="protein sequence ID" value="MTD26514.1"/>
    <property type="molecule type" value="Genomic_DNA"/>
</dbReference>
<evidence type="ECO:0000256" key="2">
    <source>
        <dbReference type="ARBA" id="ARBA00004993"/>
    </source>
</evidence>
<dbReference type="PANTHER" id="PTHR38096">
    <property type="entry name" value="ENTEROBACTIN SYNTHASE COMPONENT D"/>
    <property type="match status" value="1"/>
</dbReference>
<evidence type="ECO:0000256" key="3">
    <source>
        <dbReference type="ARBA" id="ARBA00008342"/>
    </source>
</evidence>
<name>A0ABW9R8X6_9GAMM</name>
<dbReference type="Pfam" id="PF17837">
    <property type="entry name" value="4PPT_N"/>
    <property type="match status" value="1"/>
</dbReference>
<evidence type="ECO:0000256" key="7">
    <source>
        <dbReference type="ARBA" id="ARBA00023191"/>
    </source>
</evidence>
<keyword evidence="6 14" id="KW-0808">Transferase</keyword>
<feature type="domain" description="4'-phosphopantetheinyl transferase N-terminal" evidence="13">
    <location>
        <begin position="53"/>
        <end position="116"/>
    </location>
</feature>
<feature type="domain" description="4'-phosphopantetheinyl transferase" evidence="12">
    <location>
        <begin position="124"/>
        <end position="211"/>
    </location>
</feature>
<reference evidence="14 15" key="1">
    <citation type="submission" date="2019-11" db="EMBL/GenBank/DDBJ databases">
        <title>Erwinia sp. nov., isolated from feces of birds in Tibet plateau of China.</title>
        <authorList>
            <person name="Ge Y."/>
        </authorList>
    </citation>
    <scope>NUCLEOTIDE SEQUENCE [LARGE SCALE GENOMIC DNA]</scope>
    <source>
        <strain evidence="14 15">J316</strain>
    </source>
</reference>
<gene>
    <name evidence="14" type="ORF">GK011_06085</name>
</gene>
<evidence type="ECO:0000259" key="12">
    <source>
        <dbReference type="Pfam" id="PF01648"/>
    </source>
</evidence>
<dbReference type="PRINTS" id="PR01399">
    <property type="entry name" value="ENTSNTHTASED"/>
</dbReference>
<dbReference type="InterPro" id="IPR041354">
    <property type="entry name" value="4PPT_N"/>
</dbReference>
<dbReference type="InterPro" id="IPR003542">
    <property type="entry name" value="Enbac_synth_compD-like"/>
</dbReference>
<keyword evidence="15" id="KW-1185">Reference proteome</keyword>
<organism evidence="14 15">
    <name type="scientific">Erwinia sorbitola</name>
    <dbReference type="NCBI Taxonomy" id="2681984"/>
    <lineage>
        <taxon>Bacteria</taxon>
        <taxon>Pseudomonadati</taxon>
        <taxon>Pseudomonadota</taxon>
        <taxon>Gammaproteobacteria</taxon>
        <taxon>Enterobacterales</taxon>
        <taxon>Erwiniaceae</taxon>
        <taxon>Erwinia</taxon>
    </lineage>
</organism>
<dbReference type="PANTHER" id="PTHR38096:SF1">
    <property type="entry name" value="ENTEROBACTIN SYNTHASE COMPONENT D"/>
    <property type="match status" value="1"/>
</dbReference>
<keyword evidence="7" id="KW-0259">Enterobactin biosynthesis</keyword>
<evidence type="ECO:0000256" key="11">
    <source>
        <dbReference type="ARBA" id="ARBA00049191"/>
    </source>
</evidence>
<dbReference type="Gene3D" id="3.90.470.20">
    <property type="entry name" value="4'-phosphopantetheinyl transferase domain"/>
    <property type="match status" value="1"/>
</dbReference>
<evidence type="ECO:0000256" key="4">
    <source>
        <dbReference type="ARBA" id="ARBA00011503"/>
    </source>
</evidence>
<evidence type="ECO:0000256" key="9">
    <source>
        <dbReference type="ARBA" id="ARBA00031996"/>
    </source>
</evidence>
<comment type="pathway">
    <text evidence="2">Siderophore biosynthesis; enterobactin biosynthesis.</text>
</comment>
<comment type="subunit">
    <text evidence="4">EntB, EntD, EntE, and EntF form a multienzyme complex called enterobactin synthase.</text>
</comment>
<comment type="caution">
    <text evidence="14">The sequence shown here is derived from an EMBL/GenBank/DDBJ whole genome shotgun (WGS) entry which is preliminary data.</text>
</comment>
<evidence type="ECO:0000256" key="1">
    <source>
        <dbReference type="ARBA" id="ARBA00003937"/>
    </source>
</evidence>
<evidence type="ECO:0000256" key="10">
    <source>
        <dbReference type="ARBA" id="ARBA00049176"/>
    </source>
</evidence>
<evidence type="ECO:0000259" key="13">
    <source>
        <dbReference type="Pfam" id="PF17837"/>
    </source>
</evidence>
<dbReference type="InterPro" id="IPR008278">
    <property type="entry name" value="4-PPantetheinyl_Trfase_dom"/>
</dbReference>
<evidence type="ECO:0000256" key="5">
    <source>
        <dbReference type="ARBA" id="ARBA00019087"/>
    </source>
</evidence>
<dbReference type="GO" id="GO:0016740">
    <property type="term" value="F:transferase activity"/>
    <property type="evidence" value="ECO:0007669"/>
    <property type="project" value="UniProtKB-KW"/>
</dbReference>
<protein>
    <recommendedName>
        <fullName evidence="5">Enterobactin synthase component D</fullName>
    </recommendedName>
    <alternativeName>
        <fullName evidence="8">4'-phosphopantetheinyl transferase EntD</fullName>
    </alternativeName>
    <alternativeName>
        <fullName evidence="9">Enterochelin synthase D</fullName>
    </alternativeName>
</protein>
<evidence type="ECO:0000256" key="6">
    <source>
        <dbReference type="ARBA" id="ARBA00022679"/>
    </source>
</evidence>
<dbReference type="Pfam" id="PF01648">
    <property type="entry name" value="ACPS"/>
    <property type="match status" value="1"/>
</dbReference>
<sequence length="244" mass="27521">MSALNITSCPPFITHCALQPLADYPDVYLLDARYDAAHFTESLFSTLKIPAPAHLQRAVKKRRAEYLVSRYCLQQALATWGLASFVLHNGEDRAPVWPQGISGSLSHTRQRVCALLTRRQDLLLGVDCERIMTAQVASDTHSMLIAPSEKILLEQCDVPFTTALTVVFSLKESLYKALYPQVKQFMDFSAAEVIECHTRLQHISLRLTQSFSEEMKEGRVFTGKAELQPDQVLTWIVGPQQRKD</sequence>
<accession>A0ABW9R8X6</accession>
<dbReference type="RefSeq" id="WP_154751751.1">
    <property type="nucleotide sequence ID" value="NZ_WLZX01000001.1"/>
</dbReference>
<proteinExistence type="inferred from homology"/>
<comment type="catalytic activity">
    <reaction evidence="10">
        <text>apo-[aryl-carrier protein] + CoA = holo-[aryl-carrier protein] + adenosine 3',5'-bisphosphate + H(+)</text>
        <dbReference type="Rhea" id="RHEA:48404"/>
        <dbReference type="Rhea" id="RHEA-COMP:15903"/>
        <dbReference type="Rhea" id="RHEA-COMP:17557"/>
        <dbReference type="ChEBI" id="CHEBI:15378"/>
        <dbReference type="ChEBI" id="CHEBI:29999"/>
        <dbReference type="ChEBI" id="CHEBI:57287"/>
        <dbReference type="ChEBI" id="CHEBI:58343"/>
        <dbReference type="ChEBI" id="CHEBI:64479"/>
    </reaction>
</comment>
<comment type="similarity">
    <text evidence="3">Belongs to the P-Pant transferase superfamily. EntD family.</text>
</comment>